<feature type="domain" description="Peptidase M24" evidence="4">
    <location>
        <begin position="197"/>
        <end position="381"/>
    </location>
</feature>
<comment type="caution">
    <text evidence="5">The sequence shown here is derived from an EMBL/GenBank/DDBJ whole genome shotgun (WGS) entry which is preliminary data.</text>
</comment>
<dbReference type="AlphaFoldDB" id="L9X331"/>
<evidence type="ECO:0000313" key="6">
    <source>
        <dbReference type="Proteomes" id="UP000011688"/>
    </source>
</evidence>
<proteinExistence type="inferred from homology"/>
<dbReference type="InterPro" id="IPR001131">
    <property type="entry name" value="Peptidase_M24B_aminopep-P_CS"/>
</dbReference>
<dbReference type="PROSITE" id="PS00491">
    <property type="entry name" value="PROLINE_PEPTIDASE"/>
    <property type="match status" value="1"/>
</dbReference>
<dbReference type="GO" id="GO:0046872">
    <property type="term" value="F:metal ion binding"/>
    <property type="evidence" value="ECO:0007669"/>
    <property type="project" value="UniProtKB-KW"/>
</dbReference>
<name>L9X331_9EURY</name>
<dbReference type="SUPFAM" id="SSF55920">
    <property type="entry name" value="Creatinase/aminopeptidase"/>
    <property type="match status" value="1"/>
</dbReference>
<dbReference type="PATRIC" id="fig|1227497.3.peg.2919"/>
<dbReference type="eggNOG" id="arCOG01000">
    <property type="taxonomic scope" value="Archaea"/>
</dbReference>
<dbReference type="PANTHER" id="PTHR46112:SF2">
    <property type="entry name" value="XAA-PRO AMINOPEPTIDASE P-RELATED"/>
    <property type="match status" value="1"/>
</dbReference>
<dbReference type="InterPro" id="IPR000994">
    <property type="entry name" value="Pept_M24"/>
</dbReference>
<protein>
    <submittedName>
        <fullName evidence="5">Peptidase M24</fullName>
    </submittedName>
</protein>
<organism evidence="5 6">
    <name type="scientific">Natronococcus amylolyticus DSM 10524</name>
    <dbReference type="NCBI Taxonomy" id="1227497"/>
    <lineage>
        <taxon>Archaea</taxon>
        <taxon>Methanobacteriati</taxon>
        <taxon>Methanobacteriota</taxon>
        <taxon>Stenosarchaea group</taxon>
        <taxon>Halobacteria</taxon>
        <taxon>Halobacteriales</taxon>
        <taxon>Natrialbaceae</taxon>
        <taxon>Natronococcus</taxon>
    </lineage>
</organism>
<comment type="similarity">
    <text evidence="3">Belongs to the peptidase M24B family.</text>
</comment>
<sequence>MGNRDGNAAFERLADATATAGADAFVHVGDRFDDDLRYLTRFGGPDRDYAFVHADGRSTLCAPRLFAEQAEREFPGSVVSASESSASSAAERALEVLGDRLTSPLEDACVLALPSMPAGATRTVADSVDEVVLEPIDLGRAHKTSAERDRHAFVQRAAQRGMARAEAVLAAATPETAGDAEDAEEARLDELRWDGDLLTTERLRREVNATLAKSGVRDAENTVIGVGTTCADLHFTGEDRIGPGETVLLDLSPRGPQGYYADLTRTFVVGDVGEWERRAYDAVGEAQDAAFDALRGGAGTRAADVHEAATRTLAEYGFESGDVDVGMYHGTGHGVGVSLHEAPSLSSEDPLEAGHVVTVEPGVYDPDRGGVRLEDLIVVTADGYENLTAYPCEIEPNPTRTETISDLSN</sequence>
<dbReference type="GO" id="GO:0016787">
    <property type="term" value="F:hydrolase activity"/>
    <property type="evidence" value="ECO:0007669"/>
    <property type="project" value="UniProtKB-KW"/>
</dbReference>
<keyword evidence="1 3" id="KW-0479">Metal-binding</keyword>
<reference evidence="5 6" key="1">
    <citation type="journal article" date="2014" name="PLoS Genet.">
        <title>Phylogenetically driven sequencing of extremely halophilic archaea reveals strategies for static and dynamic osmo-response.</title>
        <authorList>
            <person name="Becker E.A."/>
            <person name="Seitzer P.M."/>
            <person name="Tritt A."/>
            <person name="Larsen D."/>
            <person name="Krusor M."/>
            <person name="Yao A.I."/>
            <person name="Wu D."/>
            <person name="Madern D."/>
            <person name="Eisen J.A."/>
            <person name="Darling A.E."/>
            <person name="Facciotti M.T."/>
        </authorList>
    </citation>
    <scope>NUCLEOTIDE SEQUENCE [LARGE SCALE GENOMIC DNA]</scope>
    <source>
        <strain evidence="5 6">DSM 10524</strain>
    </source>
</reference>
<dbReference type="PANTHER" id="PTHR46112">
    <property type="entry name" value="AMINOPEPTIDASE"/>
    <property type="match status" value="1"/>
</dbReference>
<dbReference type="EMBL" id="AOIB01000028">
    <property type="protein sequence ID" value="ELY56125.1"/>
    <property type="molecule type" value="Genomic_DNA"/>
</dbReference>
<dbReference type="InterPro" id="IPR036005">
    <property type="entry name" value="Creatinase/aminopeptidase-like"/>
</dbReference>
<dbReference type="Gene3D" id="3.90.230.10">
    <property type="entry name" value="Creatinase/methionine aminopeptidase superfamily"/>
    <property type="match status" value="1"/>
</dbReference>
<evidence type="ECO:0000259" key="4">
    <source>
        <dbReference type="Pfam" id="PF00557"/>
    </source>
</evidence>
<dbReference type="Proteomes" id="UP000011688">
    <property type="component" value="Unassembled WGS sequence"/>
</dbReference>
<accession>L9X331</accession>
<keyword evidence="2" id="KW-0378">Hydrolase</keyword>
<gene>
    <name evidence="5" type="ORF">C491_14297</name>
</gene>
<keyword evidence="6" id="KW-1185">Reference proteome</keyword>
<evidence type="ECO:0000256" key="2">
    <source>
        <dbReference type="ARBA" id="ARBA00022801"/>
    </source>
</evidence>
<dbReference type="InterPro" id="IPR050659">
    <property type="entry name" value="Peptidase_M24B"/>
</dbReference>
<dbReference type="Pfam" id="PF00557">
    <property type="entry name" value="Peptidase_M24"/>
    <property type="match status" value="1"/>
</dbReference>
<evidence type="ECO:0000256" key="1">
    <source>
        <dbReference type="ARBA" id="ARBA00022723"/>
    </source>
</evidence>
<evidence type="ECO:0000313" key="5">
    <source>
        <dbReference type="EMBL" id="ELY56125.1"/>
    </source>
</evidence>
<dbReference type="STRING" id="1227497.C491_14297"/>
<evidence type="ECO:0000256" key="3">
    <source>
        <dbReference type="RuleBase" id="RU000590"/>
    </source>
</evidence>